<comment type="catalytic activity">
    <reaction evidence="1">
        <text>ATP-dependent breakage, passage and rejoining of double-stranded DNA.</text>
        <dbReference type="EC" id="5.6.2.2"/>
    </reaction>
</comment>
<feature type="domain" description="4Fe-4S Mo/W bis-MGD-type" evidence="14">
    <location>
        <begin position="249"/>
        <end position="271"/>
    </location>
</feature>
<dbReference type="Pfam" id="PF04879">
    <property type="entry name" value="Molybdop_Fe4S4"/>
    <property type="match status" value="1"/>
</dbReference>
<evidence type="ECO:0008006" key="17">
    <source>
        <dbReference type="Google" id="ProtNLM"/>
    </source>
</evidence>
<keyword evidence="3" id="KW-0004">4Fe-4S</keyword>
<dbReference type="InterPro" id="IPR017900">
    <property type="entry name" value="4Fe4S_Fe_S_CS"/>
</dbReference>
<dbReference type="PANTHER" id="PTHR45866">
    <property type="entry name" value="DNA GYRASE/TOPOISOMERASE SUBUNIT B"/>
    <property type="match status" value="1"/>
</dbReference>
<evidence type="ECO:0000256" key="1">
    <source>
        <dbReference type="ARBA" id="ARBA00000185"/>
    </source>
</evidence>
<evidence type="ECO:0000256" key="3">
    <source>
        <dbReference type="ARBA" id="ARBA00022485"/>
    </source>
</evidence>
<dbReference type="EMBL" id="BARV01002598">
    <property type="protein sequence ID" value="GAH93964.1"/>
    <property type="molecule type" value="Genomic_DNA"/>
</dbReference>
<dbReference type="Pfam" id="PF10588">
    <property type="entry name" value="NADH-G_4Fe-4S_3"/>
    <property type="match status" value="1"/>
</dbReference>
<feature type="domain" description="4Fe-4S His(Cys)3-ligated-type" evidence="15">
    <location>
        <begin position="109"/>
        <end position="148"/>
    </location>
</feature>
<evidence type="ECO:0000256" key="12">
    <source>
        <dbReference type="ARBA" id="ARBA00023235"/>
    </source>
</evidence>
<dbReference type="SMART" id="SM00387">
    <property type="entry name" value="HATPase_c"/>
    <property type="match status" value="1"/>
</dbReference>
<dbReference type="InterPro" id="IPR017896">
    <property type="entry name" value="4Fe4S_Fe-S-bd"/>
</dbReference>
<gene>
    <name evidence="16" type="ORF">S06H3_06637</name>
</gene>
<dbReference type="SUPFAM" id="SSF53706">
    <property type="entry name" value="Formate dehydrogenase/DMSO reductase, domains 1-3"/>
    <property type="match status" value="1"/>
</dbReference>
<dbReference type="GO" id="GO:0046872">
    <property type="term" value="F:metal ion binding"/>
    <property type="evidence" value="ECO:0007669"/>
    <property type="project" value="UniProtKB-KW"/>
</dbReference>
<evidence type="ECO:0000259" key="14">
    <source>
        <dbReference type="PROSITE" id="PS51669"/>
    </source>
</evidence>
<evidence type="ECO:0000256" key="4">
    <source>
        <dbReference type="ARBA" id="ARBA00022723"/>
    </source>
</evidence>
<dbReference type="Gene3D" id="2.20.25.90">
    <property type="entry name" value="ADC-like domains"/>
    <property type="match status" value="1"/>
</dbReference>
<keyword evidence="12" id="KW-0413">Isomerase</keyword>
<evidence type="ECO:0000256" key="8">
    <source>
        <dbReference type="ARBA" id="ARBA00023004"/>
    </source>
</evidence>
<dbReference type="PANTHER" id="PTHR45866:SF1">
    <property type="entry name" value="DNA GYRASE SUBUNIT B, MITOCHONDRIAL"/>
    <property type="match status" value="1"/>
</dbReference>
<evidence type="ECO:0000256" key="11">
    <source>
        <dbReference type="ARBA" id="ARBA00023125"/>
    </source>
</evidence>
<dbReference type="InterPro" id="IPR036890">
    <property type="entry name" value="HATPase_C_sf"/>
</dbReference>
<keyword evidence="11" id="KW-0238">DNA-binding</keyword>
<dbReference type="SUPFAM" id="SSF54862">
    <property type="entry name" value="4Fe-4S ferredoxins"/>
    <property type="match status" value="1"/>
</dbReference>
<evidence type="ECO:0000259" key="15">
    <source>
        <dbReference type="PROSITE" id="PS51839"/>
    </source>
</evidence>
<dbReference type="GO" id="GO:0003918">
    <property type="term" value="F:DNA topoisomerase type II (double strand cut, ATP-hydrolyzing) activity"/>
    <property type="evidence" value="ECO:0007669"/>
    <property type="project" value="UniProtKB-EC"/>
</dbReference>
<proteinExistence type="inferred from homology"/>
<dbReference type="PRINTS" id="PR00418">
    <property type="entry name" value="TPI2FAMILY"/>
</dbReference>
<keyword evidence="5" id="KW-0677">Repeat</keyword>
<dbReference type="SUPFAM" id="SSF55874">
    <property type="entry name" value="ATPase domain of HSP90 chaperone/DNA topoisomerase II/histidine kinase"/>
    <property type="match status" value="1"/>
</dbReference>
<evidence type="ECO:0000256" key="10">
    <source>
        <dbReference type="ARBA" id="ARBA00023029"/>
    </source>
</evidence>
<sequence length="271" mass="29559">MKKSSYDAKDITVLEGLSAVRKRPSMYIGSTGSRGLHHLIYEVIDNSIDEAMAGFCNNVLVVLNKDNSVTVVDNGRGIPVKKVERFNKPAVEIVLTKLHAGAKFGGEGYKVSGGQLIVELILSEHKHDCLVCESNGQCELQDLAYELGIERIRFPVSKSVEPTEDSSQVILKDPNKCILCGRCVRACAEITVQRVLDFAARGSGTFLISGLDQPLVDTDCVSCGACIQTCPTGALTEKLARFQGRSWEFRKVQTVCPYCGVGCQIELNIKN</sequence>
<keyword evidence="9" id="KW-0411">Iron-sulfur</keyword>
<dbReference type="GO" id="GO:0016491">
    <property type="term" value="F:oxidoreductase activity"/>
    <property type="evidence" value="ECO:0007669"/>
    <property type="project" value="InterPro"/>
</dbReference>
<feature type="domain" description="4Fe-4S ferredoxin-type" evidence="13">
    <location>
        <begin position="212"/>
        <end position="240"/>
    </location>
</feature>
<dbReference type="InterPro" id="IPR006963">
    <property type="entry name" value="Mopterin_OxRdtase_4Fe-4S_dom"/>
</dbReference>
<keyword evidence="4" id="KW-0479">Metal-binding</keyword>
<reference evidence="16" key="1">
    <citation type="journal article" date="2014" name="Front. Microbiol.">
        <title>High frequency of phylogenetically diverse reductive dehalogenase-homologous genes in deep subseafloor sedimentary metagenomes.</title>
        <authorList>
            <person name="Kawai M."/>
            <person name="Futagami T."/>
            <person name="Toyoda A."/>
            <person name="Takaki Y."/>
            <person name="Nishi S."/>
            <person name="Hori S."/>
            <person name="Arai W."/>
            <person name="Tsubouchi T."/>
            <person name="Morono Y."/>
            <person name="Uchiyama I."/>
            <person name="Ito T."/>
            <person name="Fujiyama A."/>
            <person name="Inagaki F."/>
            <person name="Takami H."/>
        </authorList>
    </citation>
    <scope>NUCLEOTIDE SEQUENCE</scope>
    <source>
        <strain evidence="16">Expedition CK06-06</strain>
    </source>
</reference>
<evidence type="ECO:0000313" key="16">
    <source>
        <dbReference type="EMBL" id="GAH93964.1"/>
    </source>
</evidence>
<dbReference type="PROSITE" id="PS51379">
    <property type="entry name" value="4FE4S_FER_2"/>
    <property type="match status" value="2"/>
</dbReference>
<protein>
    <recommendedName>
        <fullName evidence="17">4Fe-4S ferredoxin-type domain-containing protein</fullName>
    </recommendedName>
</protein>
<dbReference type="PROSITE" id="PS51669">
    <property type="entry name" value="4FE4S_MOW_BIS_MGD"/>
    <property type="match status" value="1"/>
</dbReference>
<dbReference type="InterPro" id="IPR003594">
    <property type="entry name" value="HATPase_dom"/>
</dbReference>
<dbReference type="GO" id="GO:0003677">
    <property type="term" value="F:DNA binding"/>
    <property type="evidence" value="ECO:0007669"/>
    <property type="project" value="UniProtKB-KW"/>
</dbReference>
<dbReference type="PROSITE" id="PS00198">
    <property type="entry name" value="4FE4S_FER_1"/>
    <property type="match status" value="1"/>
</dbReference>
<name>X1KUZ8_9ZZZZ</name>
<evidence type="ECO:0000259" key="13">
    <source>
        <dbReference type="PROSITE" id="PS51379"/>
    </source>
</evidence>
<organism evidence="16">
    <name type="scientific">marine sediment metagenome</name>
    <dbReference type="NCBI Taxonomy" id="412755"/>
    <lineage>
        <taxon>unclassified sequences</taxon>
        <taxon>metagenomes</taxon>
        <taxon>ecological metagenomes</taxon>
    </lineage>
</organism>
<dbReference type="Gene3D" id="3.30.70.20">
    <property type="match status" value="1"/>
</dbReference>
<dbReference type="AlphaFoldDB" id="X1KUZ8"/>
<keyword evidence="6" id="KW-0547">Nucleotide-binding</keyword>
<dbReference type="FunFam" id="3.30.70.20:FF:000035">
    <property type="entry name" value="Iron hydrogenase 1"/>
    <property type="match status" value="1"/>
</dbReference>
<evidence type="ECO:0000256" key="6">
    <source>
        <dbReference type="ARBA" id="ARBA00022741"/>
    </source>
</evidence>
<dbReference type="PROSITE" id="PS51839">
    <property type="entry name" value="4FE4S_HC3"/>
    <property type="match status" value="1"/>
</dbReference>
<keyword evidence="10" id="KW-0799">Topoisomerase</keyword>
<evidence type="ECO:0000256" key="9">
    <source>
        <dbReference type="ARBA" id="ARBA00023014"/>
    </source>
</evidence>
<accession>X1KUZ8</accession>
<comment type="similarity">
    <text evidence="2">Belongs to the type II topoisomerase GyrB family.</text>
</comment>
<dbReference type="SMART" id="SM00929">
    <property type="entry name" value="NADH-G_4Fe-4S_3"/>
    <property type="match status" value="1"/>
</dbReference>
<dbReference type="Pfam" id="PF12838">
    <property type="entry name" value="Fer4_7"/>
    <property type="match status" value="1"/>
</dbReference>
<evidence type="ECO:0000256" key="2">
    <source>
        <dbReference type="ARBA" id="ARBA00010708"/>
    </source>
</evidence>
<dbReference type="InterPro" id="IPR019574">
    <property type="entry name" value="NADH_UbQ_OxRdtase_Gsu_4Fe4S-bd"/>
</dbReference>
<dbReference type="Gene3D" id="3.30.565.10">
    <property type="entry name" value="Histidine kinase-like ATPase, C-terminal domain"/>
    <property type="match status" value="1"/>
</dbReference>
<evidence type="ECO:0000256" key="7">
    <source>
        <dbReference type="ARBA" id="ARBA00022840"/>
    </source>
</evidence>
<keyword evidence="7" id="KW-0067">ATP-binding</keyword>
<comment type="caution">
    <text evidence="16">The sequence shown here is derived from an EMBL/GenBank/DDBJ whole genome shotgun (WGS) entry which is preliminary data.</text>
</comment>
<feature type="non-terminal residue" evidence="16">
    <location>
        <position position="271"/>
    </location>
</feature>
<evidence type="ECO:0000256" key="5">
    <source>
        <dbReference type="ARBA" id="ARBA00022737"/>
    </source>
</evidence>
<dbReference type="GO" id="GO:0051539">
    <property type="term" value="F:4 iron, 4 sulfur cluster binding"/>
    <property type="evidence" value="ECO:0007669"/>
    <property type="project" value="UniProtKB-KW"/>
</dbReference>
<dbReference type="GO" id="GO:0005524">
    <property type="term" value="F:ATP binding"/>
    <property type="evidence" value="ECO:0007669"/>
    <property type="project" value="UniProtKB-KW"/>
</dbReference>
<keyword evidence="8" id="KW-0408">Iron</keyword>
<feature type="domain" description="4Fe-4S ferredoxin-type" evidence="13">
    <location>
        <begin position="168"/>
        <end position="197"/>
    </location>
</feature>